<dbReference type="Proteomes" id="UP000071859">
    <property type="component" value="Unassembled WGS sequence"/>
</dbReference>
<organism evidence="2 3">
    <name type="scientific">Caballeronia calidae</name>
    <dbReference type="NCBI Taxonomy" id="1777139"/>
    <lineage>
        <taxon>Bacteria</taxon>
        <taxon>Pseudomonadati</taxon>
        <taxon>Pseudomonadota</taxon>
        <taxon>Betaproteobacteria</taxon>
        <taxon>Burkholderiales</taxon>
        <taxon>Burkholderiaceae</taxon>
        <taxon>Caballeronia</taxon>
    </lineage>
</organism>
<dbReference type="AlphaFoldDB" id="A0A158E1L2"/>
<name>A0A158E1L2_9BURK</name>
<evidence type="ECO:0000256" key="1">
    <source>
        <dbReference type="SAM" id="MobiDB-lite"/>
    </source>
</evidence>
<feature type="region of interest" description="Disordered" evidence="1">
    <location>
        <begin position="1"/>
        <end position="23"/>
    </location>
</feature>
<dbReference type="EMBL" id="FCOX02000041">
    <property type="protein sequence ID" value="SAL00326.1"/>
    <property type="molecule type" value="Genomic_DNA"/>
</dbReference>
<accession>A0A158E1L2</accession>
<gene>
    <name evidence="2" type="ORF">AWB78_05931</name>
</gene>
<comment type="caution">
    <text evidence="2">The sequence shown here is derived from an EMBL/GenBank/DDBJ whole genome shotgun (WGS) entry which is preliminary data.</text>
</comment>
<evidence type="ECO:0000313" key="3">
    <source>
        <dbReference type="Proteomes" id="UP000071859"/>
    </source>
</evidence>
<protein>
    <submittedName>
        <fullName evidence="2">Uncharacterized protein</fullName>
    </submittedName>
</protein>
<proteinExistence type="predicted"/>
<keyword evidence="3" id="KW-1185">Reference proteome</keyword>
<sequence length="45" mass="4813">MMFLHGGIGVKTSRRGSLSEPTVEQCLSRSKGSAFASIDHMPSFA</sequence>
<reference evidence="2" key="1">
    <citation type="submission" date="2016-01" db="EMBL/GenBank/DDBJ databases">
        <authorList>
            <person name="Peeters C."/>
        </authorList>
    </citation>
    <scope>NUCLEOTIDE SEQUENCE</scope>
    <source>
        <strain evidence="2">LMG 29321</strain>
    </source>
</reference>
<evidence type="ECO:0000313" key="2">
    <source>
        <dbReference type="EMBL" id="SAL00326.1"/>
    </source>
</evidence>